<dbReference type="Proteomes" id="UP000823661">
    <property type="component" value="Unassembled WGS sequence"/>
</dbReference>
<name>A0A9D9ERA0_9BACT</name>
<accession>A0A9D9ERA0</accession>
<dbReference type="EMBL" id="JADIMI010000003">
    <property type="protein sequence ID" value="MBO8451301.1"/>
    <property type="molecule type" value="Genomic_DNA"/>
</dbReference>
<gene>
    <name evidence="1" type="ORF">IAC06_00245</name>
</gene>
<proteinExistence type="predicted"/>
<sequence>MSGLLVSGSIQAADDPVKAFAERVASSRVSFSYSYEMEDRDVTLTGGGNIVVQGESYRMTGDGLDIWCDGKSICTEDTAAREVVIEPVWAGSGAFVNPAALVRNIGSEFSWDTPGRQAVFNGRQTVRYDLSPKTAGADISEMSLYFSPDGITLVGAELRTVKVRIVFHLSEMEFSTPEDGTEFAIPSFSPEYFVTDLR</sequence>
<evidence type="ECO:0000313" key="1">
    <source>
        <dbReference type="EMBL" id="MBO8451301.1"/>
    </source>
</evidence>
<dbReference type="AlphaFoldDB" id="A0A9D9ERA0"/>
<evidence type="ECO:0000313" key="2">
    <source>
        <dbReference type="Proteomes" id="UP000823661"/>
    </source>
</evidence>
<reference evidence="1" key="2">
    <citation type="journal article" date="2021" name="PeerJ">
        <title>Extensive microbial diversity within the chicken gut microbiome revealed by metagenomics and culture.</title>
        <authorList>
            <person name="Gilroy R."/>
            <person name="Ravi A."/>
            <person name="Getino M."/>
            <person name="Pursley I."/>
            <person name="Horton D.L."/>
            <person name="Alikhan N.F."/>
            <person name="Baker D."/>
            <person name="Gharbi K."/>
            <person name="Hall N."/>
            <person name="Watson M."/>
            <person name="Adriaenssens E.M."/>
            <person name="Foster-Nyarko E."/>
            <person name="Jarju S."/>
            <person name="Secka A."/>
            <person name="Antonio M."/>
            <person name="Oren A."/>
            <person name="Chaudhuri R.R."/>
            <person name="La Ragione R."/>
            <person name="Hildebrand F."/>
            <person name="Pallen M.J."/>
        </authorList>
    </citation>
    <scope>NUCLEOTIDE SEQUENCE</scope>
    <source>
        <strain evidence="1">B1-20833</strain>
    </source>
</reference>
<dbReference type="Gene3D" id="2.50.20.10">
    <property type="entry name" value="Lipoprotein localisation LolA/LolB/LppX"/>
    <property type="match status" value="1"/>
</dbReference>
<protein>
    <recommendedName>
        <fullName evidence="3">Outer membrane lipoprotein carrier protein LolA</fullName>
    </recommendedName>
</protein>
<comment type="caution">
    <text evidence="1">The sequence shown here is derived from an EMBL/GenBank/DDBJ whole genome shotgun (WGS) entry which is preliminary data.</text>
</comment>
<evidence type="ECO:0008006" key="3">
    <source>
        <dbReference type="Google" id="ProtNLM"/>
    </source>
</evidence>
<organism evidence="1 2">
    <name type="scientific">Candidatus Cryptobacteroides intestinavium</name>
    <dbReference type="NCBI Taxonomy" id="2840766"/>
    <lineage>
        <taxon>Bacteria</taxon>
        <taxon>Pseudomonadati</taxon>
        <taxon>Bacteroidota</taxon>
        <taxon>Bacteroidia</taxon>
        <taxon>Bacteroidales</taxon>
        <taxon>Candidatus Cryptobacteroides</taxon>
    </lineage>
</organism>
<reference evidence="1" key="1">
    <citation type="submission" date="2020-10" db="EMBL/GenBank/DDBJ databases">
        <authorList>
            <person name="Gilroy R."/>
        </authorList>
    </citation>
    <scope>NUCLEOTIDE SEQUENCE</scope>
    <source>
        <strain evidence="1">B1-20833</strain>
    </source>
</reference>